<name>B3G2G3_PSEAI</name>
<evidence type="ECO:0000313" key="2">
    <source>
        <dbReference type="EMBL" id="ACD39225.1"/>
    </source>
</evidence>
<evidence type="ECO:0000259" key="1">
    <source>
        <dbReference type="Pfam" id="PF20155"/>
    </source>
</evidence>
<organism evidence="2">
    <name type="scientific">Pseudomonas aeruginosa</name>
    <dbReference type="NCBI Taxonomy" id="287"/>
    <lineage>
        <taxon>Bacteria</taxon>
        <taxon>Pseudomonadati</taxon>
        <taxon>Pseudomonadota</taxon>
        <taxon>Gammaproteobacteria</taxon>
        <taxon>Pseudomonadales</taxon>
        <taxon>Pseudomonadaceae</taxon>
        <taxon>Pseudomonas</taxon>
    </lineage>
</organism>
<dbReference type="NCBIfam" id="TIGR02675">
    <property type="entry name" value="tape_meas_nterm"/>
    <property type="match status" value="1"/>
</dbReference>
<dbReference type="EMBL" id="EU595751">
    <property type="protein sequence ID" value="ACD39225.1"/>
    <property type="molecule type" value="Genomic_DNA"/>
</dbReference>
<accession>B3G2G3</accession>
<dbReference type="GO" id="GO:0005200">
    <property type="term" value="F:structural constituent of cytoskeleton"/>
    <property type="evidence" value="ECO:0007669"/>
    <property type="project" value="TreeGrafter"/>
</dbReference>
<dbReference type="Pfam" id="PF20155">
    <property type="entry name" value="TMP_3"/>
    <property type="match status" value="1"/>
</dbReference>
<protein>
    <submittedName>
        <fullName evidence="2">Phage-related minor tail protein</fullName>
    </submittedName>
</protein>
<dbReference type="PANTHER" id="PTHR47357">
    <property type="entry name" value="COP1-INTERACTIVE PROTEIN 1"/>
    <property type="match status" value="1"/>
</dbReference>
<proteinExistence type="predicted"/>
<dbReference type="InterPro" id="IPR013491">
    <property type="entry name" value="Tape_meas_N"/>
</dbReference>
<gene>
    <name evidence="2" type="ORF">PACL_0437</name>
</gene>
<reference evidence="2" key="1">
    <citation type="journal article" date="2008" name="Genomics">
        <title>Large-insert genome analysis technology detects structural variation in Pseudomonas aeruginosa clinical strains from cystic fibrosis patients.</title>
        <authorList>
            <person name="Hayden H.S."/>
            <person name="Gillett W."/>
            <person name="Saenphimmachak C."/>
            <person name="Lim R."/>
            <person name="Zhou Y."/>
            <person name="Jacobs M.A."/>
            <person name="Chang J."/>
            <person name="Rohmer L."/>
            <person name="D'Argenio D.A."/>
            <person name="Palmieri A."/>
            <person name="Levy R."/>
            <person name="Haugen E."/>
            <person name="Wong G.K."/>
            <person name="Brittnacher M.J."/>
            <person name="Burns J.L."/>
            <person name="Miller S.I."/>
            <person name="Olson M.V."/>
            <person name="Kaul R."/>
        </authorList>
    </citation>
    <scope>NUCLEOTIDE SEQUENCE</scope>
    <source>
        <strain evidence="2">PACS171b</strain>
    </source>
</reference>
<sequence>MADVRIRLVADLDSALREVSGFKKEYADLVRVVEKPLRQISAFRDLESALERTQREMNRARDNVRSLGDELARTAAPSRALQASYRDALAELGRLERSERTLRASIASRRGELRDAGVDTKRLAEEQRRLNDELTRRLGAGRADRAMSAAREALGVGQLEREQRALVELRRQYQLISQDATLSGKQRAEAEANYRRSVDQSLGRLRQLRQEMSGPANRPDSSLSSAKNALGLASIKNAQQALVELRRQYQQVRDSGVLSSRELTIATANYQGQVKALLATLREQRTALTQSAAEQRRTADEIVRRQAEARAAVNQLVAEQKKSAIAARQQALEAARGDLGVSRYRALAGQLQQLQLQYQNLRANGNLTSRELGIAQNTLNQRLRETQRELKQVARGYQGLNGLGGNILSGLGNGLGGAPGVANIAGLARGGAAVGAAAAVSAGLVKLASDAVKGSDEISRLDAMLRLATASQEEFNRAQIELDRVADDTQGDVSDLIVLYSRLQRPLAELKMGQEAALETTEAVTLGLKISGASADEAANAVRQLSQAMAFGKLKGQDFNSVISFAPRLANALADSLGVTSGELKELAGNGEITAEVIVKALRDVLPQLRKEYSEFAPEVGAAWDRVWNEQRKALGRMAKESGITDWLAGKLDSYAKNLNSSNNLIRKGQAAVTDSMSAEAARQQEIITRQNDMLRRAKDQRIADLQTEAVQAKAALAQSTKVLQDALKKQAEVRKEFADLVKGITSAPAGDPSVGDVGSATANARNALTAGNTSKAIDEARRGLELLQQLKDAGENSYGFAGMAKELERIANKAAEVEAGNAKAAQQVNELNLADLEKRIKDVENVQVSFGMDFESVDALKAQLDAVAADLAKRMFIPVTVVPGVGAGLPGGGGGAPKLPGFAGGGRINGPGTGTSDSILARLSNGEFVVRAAAVRHYGPDVLDRLNSLRVPRFADGGGVNIPRLLPSIPDVPSALLQQSRSPVMESMGSLTINLGGQDSGFTVYGTHDTLRDIRKAASKFGRTRPK</sequence>
<dbReference type="AlphaFoldDB" id="B3G2G3"/>
<dbReference type="PATRIC" id="fig|287.2967.peg.911"/>
<dbReference type="RefSeq" id="WP_023083799.1">
    <property type="nucleotide sequence ID" value="NZ_CAADQV010000371.1"/>
</dbReference>
<feature type="domain" description="Tape measure protein N-terminal" evidence="1">
    <location>
        <begin position="451"/>
        <end position="639"/>
    </location>
</feature>
<dbReference type="PANTHER" id="PTHR47357:SF1">
    <property type="entry name" value="SPINDLE POLE BODY COMPONENT 110"/>
    <property type="match status" value="1"/>
</dbReference>
<dbReference type="GO" id="GO:0005856">
    <property type="term" value="C:cytoskeleton"/>
    <property type="evidence" value="ECO:0007669"/>
    <property type="project" value="TreeGrafter"/>
</dbReference>